<organism evidence="3 4">
    <name type="scientific">bacterium (Candidatus Blackallbacteria) CG17_big_fil_post_rev_8_21_14_2_50_48_46</name>
    <dbReference type="NCBI Taxonomy" id="2014261"/>
    <lineage>
        <taxon>Bacteria</taxon>
        <taxon>Candidatus Blackallbacteria</taxon>
    </lineage>
</organism>
<dbReference type="CDD" id="cd00063">
    <property type="entry name" value="FN3"/>
    <property type="match status" value="1"/>
</dbReference>
<dbReference type="Gene3D" id="2.60.40.10">
    <property type="entry name" value="Immunoglobulins"/>
    <property type="match status" value="1"/>
</dbReference>
<dbReference type="InterPro" id="IPR013783">
    <property type="entry name" value="Ig-like_fold"/>
</dbReference>
<reference evidence="3 4" key="1">
    <citation type="submission" date="2017-09" db="EMBL/GenBank/DDBJ databases">
        <title>Depth-based differentiation of microbial function through sediment-hosted aquifers and enrichment of novel symbionts in the deep terrestrial subsurface.</title>
        <authorList>
            <person name="Probst A.J."/>
            <person name="Ladd B."/>
            <person name="Jarett J.K."/>
            <person name="Geller-Mcgrath D.E."/>
            <person name="Sieber C.M."/>
            <person name="Emerson J.B."/>
            <person name="Anantharaman K."/>
            <person name="Thomas B.C."/>
            <person name="Malmstrom R."/>
            <person name="Stieglmeier M."/>
            <person name="Klingl A."/>
            <person name="Woyke T."/>
            <person name="Ryan C.M."/>
            <person name="Banfield J.F."/>
        </authorList>
    </citation>
    <scope>NUCLEOTIDE SEQUENCE [LARGE SCALE GENOMIC DNA]</scope>
    <source>
        <strain evidence="3">CG17_big_fil_post_rev_8_21_14_2_50_48_46</strain>
    </source>
</reference>
<dbReference type="Gene3D" id="6.10.250.2590">
    <property type="match status" value="1"/>
</dbReference>
<accession>A0A2M7G002</accession>
<dbReference type="PANTHER" id="PTHR43739:SF5">
    <property type="entry name" value="EXO-ALPHA-SIALIDASE"/>
    <property type="match status" value="1"/>
</dbReference>
<evidence type="ECO:0000313" key="3">
    <source>
        <dbReference type="EMBL" id="PIW15020.1"/>
    </source>
</evidence>
<dbReference type="AlphaFoldDB" id="A0A2M7G002"/>
<proteinExistence type="predicted"/>
<feature type="chain" id="PRO_5014824715" description="Fibronectin type-III domain-containing protein" evidence="1">
    <location>
        <begin position="21"/>
        <end position="852"/>
    </location>
</feature>
<dbReference type="InterPro" id="IPR003961">
    <property type="entry name" value="FN3_dom"/>
</dbReference>
<evidence type="ECO:0000259" key="2">
    <source>
        <dbReference type="PROSITE" id="PS50853"/>
    </source>
</evidence>
<dbReference type="SUPFAM" id="SSF110296">
    <property type="entry name" value="Oligoxyloglucan reducing end-specific cellobiohydrolase"/>
    <property type="match status" value="2"/>
</dbReference>
<dbReference type="PANTHER" id="PTHR43739">
    <property type="entry name" value="XYLOGLUCANASE (EUROFUNG)"/>
    <property type="match status" value="1"/>
</dbReference>
<feature type="domain" description="Fibronectin type-III" evidence="2">
    <location>
        <begin position="412"/>
        <end position="497"/>
    </location>
</feature>
<dbReference type="SUPFAM" id="SSF49265">
    <property type="entry name" value="Fibronectin type III"/>
    <property type="match status" value="1"/>
</dbReference>
<dbReference type="GO" id="GO:0010411">
    <property type="term" value="P:xyloglucan metabolic process"/>
    <property type="evidence" value="ECO:0007669"/>
    <property type="project" value="TreeGrafter"/>
</dbReference>
<dbReference type="PROSITE" id="PS51257">
    <property type="entry name" value="PROKAR_LIPOPROTEIN"/>
    <property type="match status" value="1"/>
</dbReference>
<dbReference type="Proteomes" id="UP000231019">
    <property type="component" value="Unassembled WGS sequence"/>
</dbReference>
<name>A0A2M7G002_9BACT</name>
<dbReference type="Gene3D" id="2.130.10.10">
    <property type="entry name" value="YVTN repeat-like/Quinoprotein amine dehydrogenase"/>
    <property type="match status" value="2"/>
</dbReference>
<dbReference type="InterPro" id="IPR015943">
    <property type="entry name" value="WD40/YVTN_repeat-like_dom_sf"/>
</dbReference>
<dbReference type="Pfam" id="PF00041">
    <property type="entry name" value="fn3"/>
    <property type="match status" value="1"/>
</dbReference>
<dbReference type="GO" id="GO:0030246">
    <property type="term" value="F:carbohydrate binding"/>
    <property type="evidence" value="ECO:0007669"/>
    <property type="project" value="InterPro"/>
</dbReference>
<dbReference type="SMART" id="SM00060">
    <property type="entry name" value="FN3"/>
    <property type="match status" value="1"/>
</dbReference>
<dbReference type="SUPFAM" id="SSF49452">
    <property type="entry name" value="Starch-binding domain-like"/>
    <property type="match status" value="1"/>
</dbReference>
<gene>
    <name evidence="3" type="ORF">COW36_19025</name>
</gene>
<keyword evidence="1" id="KW-0732">Signal</keyword>
<dbReference type="Pfam" id="PF01833">
    <property type="entry name" value="TIG"/>
    <property type="match status" value="1"/>
</dbReference>
<dbReference type="InterPro" id="IPR002909">
    <property type="entry name" value="IPT_dom"/>
</dbReference>
<dbReference type="InterPro" id="IPR052025">
    <property type="entry name" value="Xyloglucanase_GH74"/>
</dbReference>
<comment type="caution">
    <text evidence="3">The sequence shown here is derived from an EMBL/GenBank/DDBJ whole genome shotgun (WGS) entry which is preliminary data.</text>
</comment>
<evidence type="ECO:0000256" key="1">
    <source>
        <dbReference type="SAM" id="SignalP"/>
    </source>
</evidence>
<dbReference type="InterPro" id="IPR014756">
    <property type="entry name" value="Ig_E-set"/>
</dbReference>
<dbReference type="SUPFAM" id="SSF81296">
    <property type="entry name" value="E set domains"/>
    <property type="match status" value="1"/>
</dbReference>
<evidence type="ECO:0000313" key="4">
    <source>
        <dbReference type="Proteomes" id="UP000231019"/>
    </source>
</evidence>
<dbReference type="InterPro" id="IPR036116">
    <property type="entry name" value="FN3_sf"/>
</dbReference>
<dbReference type="PROSITE" id="PS50853">
    <property type="entry name" value="FN3"/>
    <property type="match status" value="1"/>
</dbReference>
<dbReference type="InterPro" id="IPR013784">
    <property type="entry name" value="Carb-bd-like_fold"/>
</dbReference>
<sequence length="852" mass="87822">MTKRFLWVGAALLFSCQASSLSSLGPLVRSQDHALIWIVPGPSPRLQIAIQYPQMLPLPRGFRTQAVDCARFSRFQVSVVGAGIAQTLYPAGADAGQNHSIPATGCTLNTTLTQVPSGEARVARIIPYDATGAEIPGLTLSAVFDITHTPTTVELSYRSSPAGLLVYDLLTSQNNPLMATHLDRAALQTLVDTVTGAQGSFPNYTYTTHPFLVDRAEILQDLLANGGNIAALNPHKAGYTLATGSIQGSLSGLVASDQVNLRLMDPLSSVLQNQGNGAFSFNQVPPGTWKLELTAPAGYTHTAPATVTVTEGGTLDLGNLVFTPSRPVISSLGASSGAQGDTLLITGSQFHASAAGNTVKFGNTTIPSSDITVLSSTQLRVKIPTVPLGDTTVSVSVGTQTAVNTPAFRIVPPTPLNISATNLSTSGFTLNWGAVTGAESYRIYQNGVLLQSVNAPQTQLNMTGLSAASLYNMQVSALVGGVESALSQTLEVATLSNWVGWGSVGLGSENIQALAALKTDSQVVWAGSAVAGASQGGVWKCTASGGTDSCVNRLAGATSGTVQALAIHPTNAQILLAGTQSQGIYRSNDGGAHWSVLGAAAGLSHLDVRALAIDARSPDTIYAGTYGGGVFVSKDAGLSWASVSTGLQSQKISSLSLFYPAAPNATLLYAGSYGAGVHRASADTVASTGWTTINNGLSFASGFFLSGVDVRALVAHPTVSARLYGGGLGGCFINFVCTPPGGPSGGYFVGVWQREDPGNWVQIGRDATHGYPLGSSGTGLDNMDVLALAIDPVITQNVYVATRGGIFRSTNGGSAWAQMGTGLANPSLEVNTIAVNPVRLYMGTTAGVFRAQ</sequence>
<protein>
    <recommendedName>
        <fullName evidence="2">Fibronectin type-III domain-containing protein</fullName>
    </recommendedName>
</protein>
<dbReference type="Gene3D" id="2.60.40.1120">
    <property type="entry name" value="Carboxypeptidase-like, regulatory domain"/>
    <property type="match status" value="1"/>
</dbReference>
<feature type="signal peptide" evidence="1">
    <location>
        <begin position="1"/>
        <end position="20"/>
    </location>
</feature>
<dbReference type="EMBL" id="PFFQ01000054">
    <property type="protein sequence ID" value="PIW15020.1"/>
    <property type="molecule type" value="Genomic_DNA"/>
</dbReference>